<organism evidence="2 3">
    <name type="scientific">Bifidobacterium longum</name>
    <dbReference type="NCBI Taxonomy" id="216816"/>
    <lineage>
        <taxon>Bacteria</taxon>
        <taxon>Bacillati</taxon>
        <taxon>Actinomycetota</taxon>
        <taxon>Actinomycetes</taxon>
        <taxon>Bifidobacteriales</taxon>
        <taxon>Bifidobacteriaceae</taxon>
        <taxon>Bifidobacterium</taxon>
    </lineage>
</organism>
<comment type="caution">
    <text evidence="2">The sequence shown here is derived from an EMBL/GenBank/DDBJ whole genome shotgun (WGS) entry which is preliminary data.</text>
</comment>
<dbReference type="AlphaFoldDB" id="A0A2N0T1R4"/>
<feature type="region of interest" description="Disordered" evidence="1">
    <location>
        <begin position="512"/>
        <end position="541"/>
    </location>
</feature>
<proteinExistence type="predicted"/>
<accession>A0A2N0T1R4</accession>
<dbReference type="EMBL" id="PJDT01000014">
    <property type="protein sequence ID" value="PKC89351.1"/>
    <property type="molecule type" value="Genomic_DNA"/>
</dbReference>
<sequence length="541" mass="59892">MPDVQLAIRNATVEDTDAWNLTQLATAWGRRLPMLAVLKQYKDGKELVDSTSVPGSTSPNAAPVYRTMREIGTLNLARRISESVTDRQRPNGFRKISDEKMKDTAADAMYQDCMMDTLLRCHLFPDTADYGASYGFVNKGRGKKLVQAWSPWCCYMSDDEDSAIHYSYDAREGVENIRLFGMERDEAGNIKRVYSKLATRENERTVTDPDDDEAVAQLAIEGKAWEPGNTWEWAQGDETYDYALACESLPVVKLPTPDGMGIFEPFLDTLRRIDRQIFDRLCITMMQAFRQRAIKGDINLEYGPEDIEVIQGLKQEGDPIDLSERFAMGPAALWNLPDGVEIWESQTTDLNGLQNVINADIKHLAATAGIPLDILSPDVQGSANGAELKRETLRFKVENLNALASEAIGRMIRMALTLNGEGSAADDDFELMWKPMVSTSSLELAQSGQLKYQSGLMARRTVLTHDFGFTAQDIAEDDMNRISDQLTFSDQSAGQPVLQGAVQPATGWDETTQSAVNGLNGDENGDGVSDSVTSLDGVETF</sequence>
<gene>
    <name evidence="2" type="ORF">APC1503_0944</name>
</gene>
<evidence type="ECO:0000313" key="2">
    <source>
        <dbReference type="EMBL" id="PKC89351.1"/>
    </source>
</evidence>
<dbReference type="RefSeq" id="WP_198546570.1">
    <property type="nucleotide sequence ID" value="NZ_PJDT01000014.1"/>
</dbReference>
<protein>
    <submittedName>
        <fullName evidence="2">Portal protein</fullName>
    </submittedName>
</protein>
<evidence type="ECO:0000256" key="1">
    <source>
        <dbReference type="SAM" id="MobiDB-lite"/>
    </source>
</evidence>
<dbReference type="Proteomes" id="UP000232654">
    <property type="component" value="Unassembled WGS sequence"/>
</dbReference>
<evidence type="ECO:0000313" key="3">
    <source>
        <dbReference type="Proteomes" id="UP000232654"/>
    </source>
</evidence>
<name>A0A2N0T1R4_BIFLN</name>
<reference evidence="2 3" key="1">
    <citation type="submission" date="2017-12" db="EMBL/GenBank/DDBJ databases">
        <title>Bifidobacterium longum APC/DPC strains.</title>
        <authorList>
            <person name="Arboleya S."/>
        </authorList>
    </citation>
    <scope>NUCLEOTIDE SEQUENCE [LARGE SCALE GENOMIC DNA]</scope>
    <source>
        <strain evidence="2 3">APC1503</strain>
    </source>
</reference>